<keyword evidence="3" id="KW-1185">Reference proteome</keyword>
<evidence type="ECO:0000313" key="2">
    <source>
        <dbReference type="EMBL" id="TKC89670.1"/>
    </source>
</evidence>
<dbReference type="Proteomes" id="UP000305539">
    <property type="component" value="Unassembled WGS sequence"/>
</dbReference>
<dbReference type="AlphaFoldDB" id="A0A4V5PKG3"/>
<organism evidence="2 3">
    <name type="scientific">Trinickia terrae</name>
    <dbReference type="NCBI Taxonomy" id="2571161"/>
    <lineage>
        <taxon>Bacteria</taxon>
        <taxon>Pseudomonadati</taxon>
        <taxon>Pseudomonadota</taxon>
        <taxon>Betaproteobacteria</taxon>
        <taxon>Burkholderiales</taxon>
        <taxon>Burkholderiaceae</taxon>
        <taxon>Trinickia</taxon>
    </lineage>
</organism>
<name>A0A4V5PKG3_9BURK</name>
<protein>
    <submittedName>
        <fullName evidence="2">Uncharacterized protein</fullName>
    </submittedName>
</protein>
<dbReference type="EMBL" id="SWJE01000005">
    <property type="protein sequence ID" value="TKC89670.1"/>
    <property type="molecule type" value="Genomic_DNA"/>
</dbReference>
<proteinExistence type="predicted"/>
<gene>
    <name evidence="2" type="ORF">FAZ69_12185</name>
</gene>
<feature type="region of interest" description="Disordered" evidence="1">
    <location>
        <begin position="1"/>
        <end position="25"/>
    </location>
</feature>
<feature type="region of interest" description="Disordered" evidence="1">
    <location>
        <begin position="54"/>
        <end position="74"/>
    </location>
</feature>
<comment type="caution">
    <text evidence="2">The sequence shown here is derived from an EMBL/GenBank/DDBJ whole genome shotgun (WGS) entry which is preliminary data.</text>
</comment>
<sequence length="74" mass="7458">MRGGASLNSAPIPGASRQAPRGGEEILGRPGDFLVGFVVGKGCLGGMYCLANRPGSQALHGHTKSRPRGADAAV</sequence>
<reference evidence="2 3" key="1">
    <citation type="submission" date="2019-04" db="EMBL/GenBank/DDBJ databases">
        <title>Trinickia sp. 7GSK02, isolated from subtropical forest soil.</title>
        <authorList>
            <person name="Gao Z.-H."/>
            <person name="Qiu L.-H."/>
        </authorList>
    </citation>
    <scope>NUCLEOTIDE SEQUENCE [LARGE SCALE GENOMIC DNA]</scope>
    <source>
        <strain evidence="2 3">7GSK02</strain>
    </source>
</reference>
<evidence type="ECO:0000313" key="3">
    <source>
        <dbReference type="Proteomes" id="UP000305539"/>
    </source>
</evidence>
<accession>A0A4V5PKG3</accession>
<evidence type="ECO:0000256" key="1">
    <source>
        <dbReference type="SAM" id="MobiDB-lite"/>
    </source>
</evidence>